<dbReference type="InterPro" id="IPR056924">
    <property type="entry name" value="SH3_Tf2-1"/>
</dbReference>
<dbReference type="InterPro" id="IPR036397">
    <property type="entry name" value="RNaseH_sf"/>
</dbReference>
<dbReference type="Pfam" id="PF17917">
    <property type="entry name" value="RT_RNaseH"/>
    <property type="match status" value="1"/>
</dbReference>
<evidence type="ECO:0000256" key="7">
    <source>
        <dbReference type="ARBA" id="ARBA00022750"/>
    </source>
</evidence>
<dbReference type="InterPro" id="IPR041373">
    <property type="entry name" value="RT_RNaseH"/>
</dbReference>
<keyword evidence="16" id="KW-0233">DNA recombination</keyword>
<keyword evidence="7" id="KW-0064">Aspartyl protease</keyword>
<dbReference type="InterPro" id="IPR050951">
    <property type="entry name" value="Retrovirus_Pol_polyprotein"/>
</dbReference>
<dbReference type="InterPro" id="IPR043502">
    <property type="entry name" value="DNA/RNA_pol_sf"/>
</dbReference>
<dbReference type="GO" id="GO:0006310">
    <property type="term" value="P:DNA recombination"/>
    <property type="evidence" value="ECO:0007669"/>
    <property type="project" value="UniProtKB-KW"/>
</dbReference>
<keyword evidence="6" id="KW-0479">Metal-binding</keyword>
<accession>A0A369K1V9</accession>
<dbReference type="InterPro" id="IPR043128">
    <property type="entry name" value="Rev_trsase/Diguanyl_cyclase"/>
</dbReference>
<dbReference type="GO" id="GO:0046872">
    <property type="term" value="F:metal ion binding"/>
    <property type="evidence" value="ECO:0007669"/>
    <property type="project" value="UniProtKB-KW"/>
</dbReference>
<evidence type="ECO:0000256" key="9">
    <source>
        <dbReference type="ARBA" id="ARBA00022801"/>
    </source>
</evidence>
<dbReference type="Gene3D" id="3.10.10.10">
    <property type="entry name" value="HIV Type 1 Reverse Transcriptase, subunit A, domain 1"/>
    <property type="match status" value="1"/>
</dbReference>
<dbReference type="InterPro" id="IPR000953">
    <property type="entry name" value="Chromo/chromo_shadow_dom"/>
</dbReference>
<keyword evidence="22" id="KW-1185">Reference proteome</keyword>
<feature type="region of interest" description="Disordered" evidence="17">
    <location>
        <begin position="1"/>
        <end position="70"/>
    </location>
</feature>
<evidence type="ECO:0000313" key="21">
    <source>
        <dbReference type="EMBL" id="RDB25724.1"/>
    </source>
</evidence>
<keyword evidence="15" id="KW-0238">DNA-binding</keyword>
<evidence type="ECO:0000256" key="10">
    <source>
        <dbReference type="ARBA" id="ARBA00022842"/>
    </source>
</evidence>
<evidence type="ECO:0000313" key="22">
    <source>
        <dbReference type="Proteomes" id="UP000076154"/>
    </source>
</evidence>
<dbReference type="GO" id="GO:0004190">
    <property type="term" value="F:aspartic-type endopeptidase activity"/>
    <property type="evidence" value="ECO:0007669"/>
    <property type="project" value="UniProtKB-KW"/>
</dbReference>
<reference evidence="21" key="1">
    <citation type="submission" date="2018-04" db="EMBL/GenBank/DDBJ databases">
        <title>Whole genome sequencing of Hypsizygus marmoreus.</title>
        <authorList>
            <person name="Choi I.-G."/>
            <person name="Min B."/>
            <person name="Kim J.-G."/>
            <person name="Kim S."/>
            <person name="Oh Y.-L."/>
            <person name="Kong W.-S."/>
            <person name="Park H."/>
            <person name="Jeong J."/>
            <person name="Song E.-S."/>
        </authorList>
    </citation>
    <scope>NUCLEOTIDE SEQUENCE [LARGE SCALE GENOMIC DNA]</scope>
    <source>
        <strain evidence="21">51987-8</strain>
    </source>
</reference>
<evidence type="ECO:0000259" key="18">
    <source>
        <dbReference type="PROSITE" id="PS50013"/>
    </source>
</evidence>
<feature type="domain" description="Chromo" evidence="18">
    <location>
        <begin position="1537"/>
        <end position="1591"/>
    </location>
</feature>
<dbReference type="GO" id="GO:0005634">
    <property type="term" value="C:nucleus"/>
    <property type="evidence" value="ECO:0007669"/>
    <property type="project" value="UniProtKB-ARBA"/>
</dbReference>
<evidence type="ECO:0000256" key="6">
    <source>
        <dbReference type="ARBA" id="ARBA00022723"/>
    </source>
</evidence>
<evidence type="ECO:0000256" key="3">
    <source>
        <dbReference type="ARBA" id="ARBA00022679"/>
    </source>
</evidence>
<keyword evidence="8" id="KW-0255">Endonuclease</keyword>
<dbReference type="SUPFAM" id="SSF53098">
    <property type="entry name" value="Ribonuclease H-like"/>
    <property type="match status" value="1"/>
</dbReference>
<evidence type="ECO:0000256" key="8">
    <source>
        <dbReference type="ARBA" id="ARBA00022759"/>
    </source>
</evidence>
<evidence type="ECO:0000256" key="12">
    <source>
        <dbReference type="ARBA" id="ARBA00022908"/>
    </source>
</evidence>
<feature type="compositionally biased region" description="Acidic residues" evidence="17">
    <location>
        <begin position="30"/>
        <end position="41"/>
    </location>
</feature>
<dbReference type="EC" id="2.7.7.49" evidence="1"/>
<dbReference type="GO" id="GO:0003887">
    <property type="term" value="F:DNA-directed DNA polymerase activity"/>
    <property type="evidence" value="ECO:0007669"/>
    <property type="project" value="UniProtKB-KW"/>
</dbReference>
<dbReference type="InterPro" id="IPR021109">
    <property type="entry name" value="Peptidase_aspartic_dom_sf"/>
</dbReference>
<dbReference type="Pfam" id="PF00078">
    <property type="entry name" value="RVT_1"/>
    <property type="match status" value="1"/>
</dbReference>
<dbReference type="Pfam" id="PF24626">
    <property type="entry name" value="SH3_Tf2-1"/>
    <property type="match status" value="1"/>
</dbReference>
<protein>
    <recommendedName>
        <fullName evidence="1">RNA-directed DNA polymerase</fullName>
        <ecNumber evidence="1">2.7.7.49</ecNumber>
    </recommendedName>
</protein>
<dbReference type="PROSITE" id="PS50994">
    <property type="entry name" value="INTEGRASE"/>
    <property type="match status" value="1"/>
</dbReference>
<dbReference type="GO" id="GO:0003723">
    <property type="term" value="F:RNA binding"/>
    <property type="evidence" value="ECO:0007669"/>
    <property type="project" value="UniProtKB-KW"/>
</dbReference>
<dbReference type="GO" id="GO:0003677">
    <property type="term" value="F:DNA binding"/>
    <property type="evidence" value="ECO:0007669"/>
    <property type="project" value="UniProtKB-KW"/>
</dbReference>
<feature type="domain" description="Reverse transcriptase" evidence="19">
    <location>
        <begin position="659"/>
        <end position="845"/>
    </location>
</feature>
<evidence type="ECO:0000256" key="17">
    <source>
        <dbReference type="SAM" id="MobiDB-lite"/>
    </source>
</evidence>
<dbReference type="GO" id="GO:0006508">
    <property type="term" value="P:proteolysis"/>
    <property type="evidence" value="ECO:0007669"/>
    <property type="project" value="UniProtKB-KW"/>
</dbReference>
<dbReference type="Gene3D" id="1.10.340.70">
    <property type="match status" value="1"/>
</dbReference>
<name>A0A369K1V9_HYPMA</name>
<dbReference type="InterPro" id="IPR023780">
    <property type="entry name" value="Chromo_domain"/>
</dbReference>
<keyword evidence="4" id="KW-0548">Nucleotidyltransferase</keyword>
<feature type="region of interest" description="Disordered" evidence="17">
    <location>
        <begin position="278"/>
        <end position="300"/>
    </location>
</feature>
<dbReference type="InterPro" id="IPR001584">
    <property type="entry name" value="Integrase_cat-core"/>
</dbReference>
<evidence type="ECO:0000259" key="20">
    <source>
        <dbReference type="PROSITE" id="PS50994"/>
    </source>
</evidence>
<dbReference type="CDD" id="cd01647">
    <property type="entry name" value="RT_LTR"/>
    <property type="match status" value="1"/>
</dbReference>
<evidence type="ECO:0000256" key="5">
    <source>
        <dbReference type="ARBA" id="ARBA00022722"/>
    </source>
</evidence>
<keyword evidence="12" id="KW-0229">DNA integration</keyword>
<gene>
    <name evidence="21" type="primary">TY3B-G_0</name>
    <name evidence="21" type="ORF">Hypma_006759</name>
</gene>
<dbReference type="Gene3D" id="3.30.420.10">
    <property type="entry name" value="Ribonuclease H-like superfamily/Ribonuclease H"/>
    <property type="match status" value="1"/>
</dbReference>
<dbReference type="PROSITE" id="PS50878">
    <property type="entry name" value="RT_POL"/>
    <property type="match status" value="1"/>
</dbReference>
<keyword evidence="13" id="KW-0695">RNA-directed DNA polymerase</keyword>
<dbReference type="Proteomes" id="UP000076154">
    <property type="component" value="Unassembled WGS sequence"/>
</dbReference>
<dbReference type="Pfam" id="PF17921">
    <property type="entry name" value="Integrase_H2C2"/>
    <property type="match status" value="1"/>
</dbReference>
<dbReference type="EMBL" id="LUEZ02000040">
    <property type="protein sequence ID" value="RDB25724.1"/>
    <property type="molecule type" value="Genomic_DNA"/>
</dbReference>
<dbReference type="STRING" id="39966.A0A369K1V9"/>
<evidence type="ECO:0000256" key="2">
    <source>
        <dbReference type="ARBA" id="ARBA00022670"/>
    </source>
</evidence>
<dbReference type="FunCoup" id="A0A369K1V9">
    <property type="interactions" value="2"/>
</dbReference>
<dbReference type="Gene3D" id="2.40.70.10">
    <property type="entry name" value="Acid Proteases"/>
    <property type="match status" value="1"/>
</dbReference>
<dbReference type="SUPFAM" id="SSF56672">
    <property type="entry name" value="DNA/RNA polymerases"/>
    <property type="match status" value="1"/>
</dbReference>
<dbReference type="Gene3D" id="2.40.50.40">
    <property type="match status" value="1"/>
</dbReference>
<keyword evidence="14" id="KW-0239">DNA-directed DNA polymerase</keyword>
<dbReference type="GO" id="GO:0004519">
    <property type="term" value="F:endonuclease activity"/>
    <property type="evidence" value="ECO:0007669"/>
    <property type="project" value="UniProtKB-KW"/>
</dbReference>
<dbReference type="Pfam" id="PF00385">
    <property type="entry name" value="Chromo"/>
    <property type="match status" value="1"/>
</dbReference>
<dbReference type="InterPro" id="IPR012337">
    <property type="entry name" value="RNaseH-like_sf"/>
</dbReference>
<sequence>MTKHIRDDSATLGSITTDTPPPTSPLSDLTDTDLDTLETDSSDGSLPDPPILITAPLTPHPKMEQSTENQPLAEVRIAKIKDCPILTAGRITPLVLQSWSLACKRYMKHAEKKPTEIVSFVAEAMMEPRLIAWYQAGQTRIDALTLADYLAELAQLVLEKNWAHKLRDTIMSSRQGARPFIDWKIEVENLNTILTTSSPTHALTTEGLKIQLEANLNGELKLNLINEPVLSDKLDAWSIEVKERDDRIKAEDARTQRLIDASNVARAVKRNERKDLLSRLSDPPRSTKITTNPAGARGTQRSLPKLTDVERSLLNEHDGCTRCRKFYAGHRARDCWMVAKNSWPDAENYVPLTHTIALASKPQPGASSSRIPAAAVLSTEAEYRDDETDSYVDTSPLTVPHLVAILDVFGPNISEFPLSVSALLDIGCPSTVISAALVDQLGLRRYPLPPAEDNLSSLSESPLSCKDYVKLEVSSGNGGWKSKVFRAKVNTGLPVPLLLGMPFLSSCRIVVDAEFRTAIDKQSGYDLLNPSTPLQTWAPDRITPPPTPRKPCPPPLETLETASEPALAGYLLPTPIMAAVRERIETISFQETLKKKDIEMKHRYQDRFPLRLPDTTTDVPDHIYHRIRLKDPNKVVKGRGYAAPKKYQDSWKKLLDEHLHAGRIRPSSSEHASPAFCVPKYRNGVPDLTVPPRWVNDYRELNTNTVRDNFPLPRVDDILADCARGKIFGKMDMTNSFFQTRLHPDDIHLTAVRTPWGLYEWIVMPMGGCNAPSTHQRRMSDALRELIGKICHVYLDDIIIWSQSVEEHEANVSKVLDALRAANLFCNESKSTLFATEIAFLGHRISAAGIEADPRKIDRILQWPQPTTATNVRGFLGLTRYIAAFLPALAEHTSILTPLTTKECDQEFPEWTPAHQTAFEAIKQLVTGAGCLTVIDYEDTEKKIFVTTDASDRRTGAVLSFGETWETARPVAYDSYQLNDAEKNYPVHEKELLAIIKALKKWRTSLLGAHFEVFTDHRTLEYFQSQKDMSRRQMRWSMYLADFDYNITYIRGEDNTAADALSRMPDETPNASLAACALAYTRSPSPRVTAALSILEISADESLLKEIISGYAHDDFAKQLTKDIKAGSIEGARKENNLLYVGSRLLIPNIPRVRELLYNLAHDTLGHFGFDKSYEALRNSYYWPNMRRDLEQAYIPSCSPCQRNKDRTSKPTGPLHPLPIPDARFDAVALDFVGPLPEEDGKDTVLTMTDLLGAEVRLAPVHSTATAAEIAVVVFNEWYCENGLMLQIISDRDALFTAELWTALHKLTGVKLKMSTAYHPQTDGASERTNKTLNQAIRYHVDNNQKGWLSKLPRVRFAIMNTVNASTGFSPFQLKTGRSPRLIPPLIPAPADASPAEIDARDIIARLELDVKEAQDHLLAAKIRQAYHANEHRAPEVVYEEGDLVMLSTENRRRNYKRKGKKRVAKFMPRSDGPYTIVKAFPERSEYTLRLPNNPKTFPGFHSSLLKRFIPNDPTLFPDREFTRPGAVVTEDGTEENMIDKIVDARRRGRGKQYLVRWVGYDRDHDEWLSGKMVEDTEALDIWEAENGTEI</sequence>
<dbReference type="OrthoDB" id="3268967at2759"/>
<keyword evidence="9" id="KW-0378">Hydrolase</keyword>
<dbReference type="GO" id="GO:0006338">
    <property type="term" value="P:chromatin remodeling"/>
    <property type="evidence" value="ECO:0007669"/>
    <property type="project" value="UniProtKB-ARBA"/>
</dbReference>
<dbReference type="PROSITE" id="PS50013">
    <property type="entry name" value="CHROMO_2"/>
    <property type="match status" value="1"/>
</dbReference>
<evidence type="ECO:0000256" key="14">
    <source>
        <dbReference type="ARBA" id="ARBA00022932"/>
    </source>
</evidence>
<evidence type="ECO:0000256" key="4">
    <source>
        <dbReference type="ARBA" id="ARBA00022695"/>
    </source>
</evidence>
<dbReference type="InterPro" id="IPR041588">
    <property type="entry name" value="Integrase_H2C2"/>
</dbReference>
<dbReference type="InParanoid" id="A0A369K1V9"/>
<organism evidence="21 22">
    <name type="scientific">Hypsizygus marmoreus</name>
    <name type="common">White beech mushroom</name>
    <name type="synonym">Agaricus marmoreus</name>
    <dbReference type="NCBI Taxonomy" id="39966"/>
    <lineage>
        <taxon>Eukaryota</taxon>
        <taxon>Fungi</taxon>
        <taxon>Dikarya</taxon>
        <taxon>Basidiomycota</taxon>
        <taxon>Agaricomycotina</taxon>
        <taxon>Agaricomycetes</taxon>
        <taxon>Agaricomycetidae</taxon>
        <taxon>Agaricales</taxon>
        <taxon>Tricholomatineae</taxon>
        <taxon>Lyophyllaceae</taxon>
        <taxon>Hypsizygus</taxon>
    </lineage>
</organism>
<feature type="domain" description="Integrase catalytic" evidence="20">
    <location>
        <begin position="1215"/>
        <end position="1379"/>
    </location>
</feature>
<evidence type="ECO:0000259" key="19">
    <source>
        <dbReference type="PROSITE" id="PS50878"/>
    </source>
</evidence>
<dbReference type="GO" id="GO:0015074">
    <property type="term" value="P:DNA integration"/>
    <property type="evidence" value="ECO:0007669"/>
    <property type="project" value="UniProtKB-KW"/>
</dbReference>
<comment type="caution">
    <text evidence="21">The sequence shown here is derived from an EMBL/GenBank/DDBJ whole genome shotgun (WGS) entry which is preliminary data.</text>
</comment>
<evidence type="ECO:0000256" key="1">
    <source>
        <dbReference type="ARBA" id="ARBA00012493"/>
    </source>
</evidence>
<dbReference type="InterPro" id="IPR000477">
    <property type="entry name" value="RT_dom"/>
</dbReference>
<keyword evidence="11" id="KW-0694">RNA-binding</keyword>
<evidence type="ECO:0000256" key="13">
    <source>
        <dbReference type="ARBA" id="ARBA00022918"/>
    </source>
</evidence>
<keyword evidence="5" id="KW-0540">Nuclease</keyword>
<evidence type="ECO:0000256" key="16">
    <source>
        <dbReference type="ARBA" id="ARBA00023172"/>
    </source>
</evidence>
<dbReference type="Gene3D" id="3.30.70.270">
    <property type="match status" value="2"/>
</dbReference>
<dbReference type="GO" id="GO:0003964">
    <property type="term" value="F:RNA-directed DNA polymerase activity"/>
    <property type="evidence" value="ECO:0007669"/>
    <property type="project" value="UniProtKB-KW"/>
</dbReference>
<dbReference type="CDD" id="cd09274">
    <property type="entry name" value="RNase_HI_RT_Ty3"/>
    <property type="match status" value="1"/>
</dbReference>
<evidence type="ECO:0000256" key="11">
    <source>
        <dbReference type="ARBA" id="ARBA00022884"/>
    </source>
</evidence>
<evidence type="ECO:0000256" key="15">
    <source>
        <dbReference type="ARBA" id="ARBA00023125"/>
    </source>
</evidence>
<dbReference type="PANTHER" id="PTHR37984">
    <property type="entry name" value="PROTEIN CBG26694"/>
    <property type="match status" value="1"/>
</dbReference>
<proteinExistence type="predicted"/>
<dbReference type="InterPro" id="IPR016197">
    <property type="entry name" value="Chromo-like_dom_sf"/>
</dbReference>
<keyword evidence="10" id="KW-0460">Magnesium</keyword>
<dbReference type="PANTHER" id="PTHR37984:SF5">
    <property type="entry name" value="PROTEIN NYNRIN-LIKE"/>
    <property type="match status" value="1"/>
</dbReference>
<dbReference type="SMART" id="SM00298">
    <property type="entry name" value="CHROMO"/>
    <property type="match status" value="1"/>
</dbReference>
<dbReference type="SUPFAM" id="SSF54160">
    <property type="entry name" value="Chromo domain-like"/>
    <property type="match status" value="1"/>
</dbReference>
<keyword evidence="2" id="KW-0645">Protease</keyword>
<keyword evidence="3" id="KW-0808">Transferase</keyword>